<feature type="domain" description="Peptide methionine sulphoxide reductase MsrA" evidence="5">
    <location>
        <begin position="5"/>
        <end position="128"/>
    </location>
</feature>
<comment type="similarity">
    <text evidence="1">Belongs to the MsrA Met sulfoxide reductase family.</text>
</comment>
<keyword evidence="7" id="KW-1185">Reference proteome</keyword>
<name>K8EJ57_9CHLO</name>
<dbReference type="RefSeq" id="XP_007510528.1">
    <property type="nucleotide sequence ID" value="XM_007510466.1"/>
</dbReference>
<dbReference type="AlphaFoldDB" id="K8EJ57"/>
<accession>K8EJ57</accession>
<dbReference type="InterPro" id="IPR002569">
    <property type="entry name" value="Met_Sox_Rdtase_MsrA_dom"/>
</dbReference>
<dbReference type="OrthoDB" id="77405at2759"/>
<dbReference type="KEGG" id="bpg:Bathy10g02930"/>
<evidence type="ECO:0000313" key="7">
    <source>
        <dbReference type="Proteomes" id="UP000198341"/>
    </source>
</evidence>
<organism evidence="6 7">
    <name type="scientific">Bathycoccus prasinos</name>
    <dbReference type="NCBI Taxonomy" id="41875"/>
    <lineage>
        <taxon>Eukaryota</taxon>
        <taxon>Viridiplantae</taxon>
        <taxon>Chlorophyta</taxon>
        <taxon>Mamiellophyceae</taxon>
        <taxon>Mamiellales</taxon>
        <taxon>Bathycoccaceae</taxon>
        <taxon>Bathycoccus</taxon>
    </lineage>
</organism>
<dbReference type="GO" id="GO:0008113">
    <property type="term" value="F:peptide-methionine (S)-S-oxide reductase activity"/>
    <property type="evidence" value="ECO:0007669"/>
    <property type="project" value="UniProtKB-EC"/>
</dbReference>
<evidence type="ECO:0000256" key="4">
    <source>
        <dbReference type="ARBA" id="ARBA00030643"/>
    </source>
</evidence>
<sequence>MTGIVESTKVGYCGGETENPTYTSVCSGDGHTEAIKLDFVKNETNFEKILEVFFNEHSPQWKAKAQYKSAIWCQNEAQHAVAIKMIENLERDGKGPIKTDVYSPSESSVTIWYDAEEYHQDFYAKQSARSWI</sequence>
<dbReference type="EMBL" id="FO082269">
    <property type="protein sequence ID" value="CCO18061.1"/>
    <property type="molecule type" value="Genomic_DNA"/>
</dbReference>
<dbReference type="eggNOG" id="KOG1635">
    <property type="taxonomic scope" value="Eukaryota"/>
</dbReference>
<dbReference type="InterPro" id="IPR036509">
    <property type="entry name" value="Met_Sox_Rdtase_MsrA_sf"/>
</dbReference>
<dbReference type="STRING" id="41875.K8EJ57"/>
<dbReference type="Gene3D" id="3.30.1060.10">
    <property type="entry name" value="Peptide methionine sulphoxide reductase MsrA"/>
    <property type="match status" value="1"/>
</dbReference>
<dbReference type="Proteomes" id="UP000198341">
    <property type="component" value="Chromosome 10"/>
</dbReference>
<evidence type="ECO:0000256" key="2">
    <source>
        <dbReference type="ARBA" id="ARBA00012502"/>
    </source>
</evidence>
<proteinExistence type="inferred from homology"/>
<dbReference type="EC" id="1.8.4.11" evidence="2"/>
<dbReference type="GeneID" id="19013368"/>
<dbReference type="SUPFAM" id="SSF55068">
    <property type="entry name" value="Peptide methionine sulfoxide reductase"/>
    <property type="match status" value="1"/>
</dbReference>
<dbReference type="Pfam" id="PF01625">
    <property type="entry name" value="PMSR"/>
    <property type="match status" value="1"/>
</dbReference>
<reference evidence="6 7" key="1">
    <citation type="submission" date="2011-10" db="EMBL/GenBank/DDBJ databases">
        <authorList>
            <person name="Genoscope - CEA"/>
        </authorList>
    </citation>
    <scope>NUCLEOTIDE SEQUENCE [LARGE SCALE GENOMIC DNA]</scope>
    <source>
        <strain evidence="6 7">RCC 1105</strain>
    </source>
</reference>
<evidence type="ECO:0000256" key="3">
    <source>
        <dbReference type="ARBA" id="ARBA00023002"/>
    </source>
</evidence>
<dbReference type="PANTHER" id="PTHR43774">
    <property type="entry name" value="PEPTIDE METHIONINE SULFOXIDE REDUCTASE"/>
    <property type="match status" value="1"/>
</dbReference>
<keyword evidence="3" id="KW-0560">Oxidoreductase</keyword>
<evidence type="ECO:0000313" key="6">
    <source>
        <dbReference type="EMBL" id="CCO18061.1"/>
    </source>
</evidence>
<protein>
    <recommendedName>
        <fullName evidence="2">peptide-methionine (S)-S-oxide reductase</fullName>
        <ecNumber evidence="2">1.8.4.11</ecNumber>
    </recommendedName>
    <alternativeName>
        <fullName evidence="4">Peptide-methionine (S)-S-oxide reductase</fullName>
    </alternativeName>
</protein>
<evidence type="ECO:0000259" key="5">
    <source>
        <dbReference type="Pfam" id="PF01625"/>
    </source>
</evidence>
<gene>
    <name evidence="6" type="ordered locus">Bathy10g02930</name>
</gene>
<evidence type="ECO:0000256" key="1">
    <source>
        <dbReference type="ARBA" id="ARBA00005591"/>
    </source>
</evidence>
<dbReference type="PANTHER" id="PTHR43774:SF1">
    <property type="entry name" value="PEPTIDE METHIONINE SULFOXIDE REDUCTASE MSRA 2"/>
    <property type="match status" value="1"/>
</dbReference>